<dbReference type="EMBL" id="JBHSEH010000004">
    <property type="protein sequence ID" value="MFC4424924.1"/>
    <property type="molecule type" value="Genomic_DNA"/>
</dbReference>
<accession>A0ABV8XH96</accession>
<sequence length="107" mass="11233">MLKSGPGNLGSIRTSGNFFIVPGAVPQSRALMLGVGSGGAYQGRVSSVRVLAQKEYLTPAERKVFNTAVLKVALKCFNLRAERKASLPGSTGRTRPPCGLSARTSDP</sequence>
<evidence type="ECO:0000256" key="1">
    <source>
        <dbReference type="SAM" id="MobiDB-lite"/>
    </source>
</evidence>
<evidence type="ECO:0000313" key="2">
    <source>
        <dbReference type="EMBL" id="MFC4424924.1"/>
    </source>
</evidence>
<name>A0ABV8XH96_9DEIO</name>
<protein>
    <submittedName>
        <fullName evidence="2">Uncharacterized protein</fullName>
    </submittedName>
</protein>
<organism evidence="2 3">
    <name type="scientific">Deinococcus navajonensis</name>
    <dbReference type="NCBI Taxonomy" id="309884"/>
    <lineage>
        <taxon>Bacteria</taxon>
        <taxon>Thermotogati</taxon>
        <taxon>Deinococcota</taxon>
        <taxon>Deinococci</taxon>
        <taxon>Deinococcales</taxon>
        <taxon>Deinococcaceae</taxon>
        <taxon>Deinococcus</taxon>
    </lineage>
</organism>
<comment type="caution">
    <text evidence="2">The sequence shown here is derived from an EMBL/GenBank/DDBJ whole genome shotgun (WGS) entry which is preliminary data.</text>
</comment>
<dbReference type="Proteomes" id="UP001595998">
    <property type="component" value="Unassembled WGS sequence"/>
</dbReference>
<feature type="region of interest" description="Disordered" evidence="1">
    <location>
        <begin position="85"/>
        <end position="107"/>
    </location>
</feature>
<gene>
    <name evidence="2" type="ORF">ACFOZ9_01795</name>
</gene>
<evidence type="ECO:0000313" key="3">
    <source>
        <dbReference type="Proteomes" id="UP001595998"/>
    </source>
</evidence>
<proteinExistence type="predicted"/>
<reference evidence="3" key="1">
    <citation type="journal article" date="2019" name="Int. J. Syst. Evol. Microbiol.">
        <title>The Global Catalogue of Microorganisms (GCM) 10K type strain sequencing project: providing services to taxonomists for standard genome sequencing and annotation.</title>
        <authorList>
            <consortium name="The Broad Institute Genomics Platform"/>
            <consortium name="The Broad Institute Genome Sequencing Center for Infectious Disease"/>
            <person name="Wu L."/>
            <person name="Ma J."/>
        </authorList>
    </citation>
    <scope>NUCLEOTIDE SEQUENCE [LARGE SCALE GENOMIC DNA]</scope>
    <source>
        <strain evidence="3">CCUG 56029</strain>
    </source>
</reference>
<keyword evidence="3" id="KW-1185">Reference proteome</keyword>
<dbReference type="RefSeq" id="WP_380035675.1">
    <property type="nucleotide sequence ID" value="NZ_JBHSEH010000004.1"/>
</dbReference>